<dbReference type="FunFam" id="3.40.50.2000:FF:000051">
    <property type="entry name" value="Glycosyltransferase"/>
    <property type="match status" value="1"/>
</dbReference>
<comment type="caution">
    <text evidence="6">The sequence shown here is derived from an EMBL/GenBank/DDBJ whole genome shotgun (WGS) entry which is preliminary data.</text>
</comment>
<reference evidence="6" key="2">
    <citation type="submission" date="2019-07" db="EMBL/GenBank/DDBJ databases">
        <authorList>
            <person name="Yang Y."/>
            <person name="Bocs S."/>
            <person name="Baudouin L."/>
        </authorList>
    </citation>
    <scope>NUCLEOTIDE SEQUENCE</scope>
    <source>
        <tissue evidence="6">Spear leaf of Hainan Tall coconut</tissue>
    </source>
</reference>
<dbReference type="Pfam" id="PF00201">
    <property type="entry name" value="UDPGT"/>
    <property type="match status" value="1"/>
</dbReference>
<evidence type="ECO:0000313" key="6">
    <source>
        <dbReference type="EMBL" id="KAG1330348.1"/>
    </source>
</evidence>
<keyword evidence="2 4" id="KW-0328">Glycosyltransferase</keyword>
<dbReference type="GO" id="GO:0008194">
    <property type="term" value="F:UDP-glycosyltransferase activity"/>
    <property type="evidence" value="ECO:0007669"/>
    <property type="project" value="InterPro"/>
</dbReference>
<dbReference type="CDD" id="cd03784">
    <property type="entry name" value="GT1_Gtf-like"/>
    <property type="match status" value="1"/>
</dbReference>
<evidence type="ECO:0000256" key="1">
    <source>
        <dbReference type="ARBA" id="ARBA00009995"/>
    </source>
</evidence>
<dbReference type="AlphaFoldDB" id="A0A8K0MWG2"/>
<dbReference type="Gene3D" id="3.40.50.2000">
    <property type="entry name" value="Glycogen Phosphorylase B"/>
    <property type="match status" value="2"/>
</dbReference>
<dbReference type="FunFam" id="3.40.50.2000:FF:000054">
    <property type="entry name" value="Glycosyltransferase"/>
    <property type="match status" value="1"/>
</dbReference>
<dbReference type="InterPro" id="IPR035595">
    <property type="entry name" value="UDP_glycos_trans_CS"/>
</dbReference>
<dbReference type="SUPFAM" id="SSF53756">
    <property type="entry name" value="UDP-Glycosyltransferase/glycogen phosphorylase"/>
    <property type="match status" value="1"/>
</dbReference>
<evidence type="ECO:0000256" key="5">
    <source>
        <dbReference type="RuleBase" id="RU362057"/>
    </source>
</evidence>
<evidence type="ECO:0000256" key="3">
    <source>
        <dbReference type="ARBA" id="ARBA00022679"/>
    </source>
</evidence>
<dbReference type="PANTHER" id="PTHR48046:SF6">
    <property type="entry name" value="GLYCOSYLTRANSFERASE"/>
    <property type="match status" value="1"/>
</dbReference>
<proteinExistence type="inferred from homology"/>
<evidence type="ECO:0000256" key="2">
    <source>
        <dbReference type="ARBA" id="ARBA00022676"/>
    </source>
</evidence>
<reference evidence="6" key="1">
    <citation type="journal article" date="2017" name="Gigascience">
        <title>The genome draft of coconut (Cocos nucifera).</title>
        <authorList>
            <person name="Xiao Y."/>
            <person name="Xu P."/>
            <person name="Fan H."/>
            <person name="Baudouin L."/>
            <person name="Xia W."/>
            <person name="Bocs S."/>
            <person name="Xu J."/>
            <person name="Li Q."/>
            <person name="Guo A."/>
            <person name="Zhou L."/>
            <person name="Li J."/>
            <person name="Wu Y."/>
            <person name="Ma Z."/>
            <person name="Armero A."/>
            <person name="Issali A.E."/>
            <person name="Liu N."/>
            <person name="Peng M."/>
            <person name="Yang Y."/>
        </authorList>
    </citation>
    <scope>NUCLEOTIDE SEQUENCE</scope>
    <source>
        <tissue evidence="6">Spear leaf of Hainan Tall coconut</tissue>
    </source>
</reference>
<dbReference type="PANTHER" id="PTHR48046">
    <property type="entry name" value="UDP-GLYCOSYLTRANSFERASE 72E1"/>
    <property type="match status" value="1"/>
</dbReference>
<evidence type="ECO:0000313" key="7">
    <source>
        <dbReference type="Proteomes" id="UP000797356"/>
    </source>
</evidence>
<accession>A0A8K0MWG2</accession>
<dbReference type="OrthoDB" id="5835829at2759"/>
<dbReference type="PROSITE" id="PS00375">
    <property type="entry name" value="UDPGT"/>
    <property type="match status" value="1"/>
</dbReference>
<dbReference type="InterPro" id="IPR002213">
    <property type="entry name" value="UDP_glucos_trans"/>
</dbReference>
<comment type="similarity">
    <text evidence="1 4">Belongs to the UDP-glycosyltransferase family.</text>
</comment>
<name>A0A8K0MWG2_COCNU</name>
<dbReference type="EC" id="2.4.1.-" evidence="5"/>
<sequence length="468" mass="51449">MQDPRPRHIVLLSSPGMGHLIPLASFARHLARHHHFAITLITHPTDHSDSAGYRSFADSLSDEVNVVSLPSLPPDAFPDTMAEARVFLTIRANLPHLRSLLRSLESTAPLAALVVDPFCLDAFDVAAELRLPVYLFSTSSCMLLSFAFHLPALDASFQREYRDLPEPFRLPGCVPVQGKDLIEPIQDRGKETYKLFLNAMKRFPEAKGVLANSFEDLEPGAVKGLKEGEGRPPVYPVGPLVWTVPDEEHECLGWLDRQPRGSVVYVSFGSGGTLTLAQTRELALGLEISGQRFLWAAKSPHESEANAAYLSAKKNEKNPLDFLPEGFLERTKDLGFIVASWVPQVQVLGHASTGGFLTHCGWNSTLESIVNGVPLIAWPLYAEQKMNAIQLTEDVKLALRPKVTESGLVGREEIARVVRCLMEGEEGKRLRKRAKELSDAAGRALGPGGSSIRAMADVAREWMDASRP</sequence>
<dbReference type="EMBL" id="CM017873">
    <property type="protein sequence ID" value="KAG1330348.1"/>
    <property type="molecule type" value="Genomic_DNA"/>
</dbReference>
<organism evidence="6 7">
    <name type="scientific">Cocos nucifera</name>
    <name type="common">Coconut palm</name>
    <dbReference type="NCBI Taxonomy" id="13894"/>
    <lineage>
        <taxon>Eukaryota</taxon>
        <taxon>Viridiplantae</taxon>
        <taxon>Streptophyta</taxon>
        <taxon>Embryophyta</taxon>
        <taxon>Tracheophyta</taxon>
        <taxon>Spermatophyta</taxon>
        <taxon>Magnoliopsida</taxon>
        <taxon>Liliopsida</taxon>
        <taxon>Arecaceae</taxon>
        <taxon>Arecoideae</taxon>
        <taxon>Cocoseae</taxon>
        <taxon>Attaleinae</taxon>
        <taxon>Cocos</taxon>
    </lineage>
</organism>
<keyword evidence="7" id="KW-1185">Reference proteome</keyword>
<keyword evidence="3 4" id="KW-0808">Transferase</keyword>
<protein>
    <recommendedName>
        <fullName evidence="5">Glycosyltransferase</fullName>
        <ecNumber evidence="5">2.4.1.-</ecNumber>
    </recommendedName>
</protein>
<gene>
    <name evidence="6" type="ORF">COCNU_02G003160</name>
</gene>
<dbReference type="Proteomes" id="UP000797356">
    <property type="component" value="Chromosome 2"/>
</dbReference>
<evidence type="ECO:0000256" key="4">
    <source>
        <dbReference type="RuleBase" id="RU003718"/>
    </source>
</evidence>